<dbReference type="EMBL" id="LAZR01031757">
    <property type="protein sequence ID" value="KKL52818.1"/>
    <property type="molecule type" value="Genomic_DNA"/>
</dbReference>
<gene>
    <name evidence="1" type="ORF">LCGC14_2281670</name>
</gene>
<dbReference type="AlphaFoldDB" id="A0A0F9CTV8"/>
<evidence type="ECO:0000313" key="1">
    <source>
        <dbReference type="EMBL" id="KKL52818.1"/>
    </source>
</evidence>
<comment type="caution">
    <text evidence="1">The sequence shown here is derived from an EMBL/GenBank/DDBJ whole genome shotgun (WGS) entry which is preliminary data.</text>
</comment>
<reference evidence="1" key="1">
    <citation type="journal article" date="2015" name="Nature">
        <title>Complex archaea that bridge the gap between prokaryotes and eukaryotes.</title>
        <authorList>
            <person name="Spang A."/>
            <person name="Saw J.H."/>
            <person name="Jorgensen S.L."/>
            <person name="Zaremba-Niedzwiedzka K."/>
            <person name="Martijn J."/>
            <person name="Lind A.E."/>
            <person name="van Eijk R."/>
            <person name="Schleper C."/>
            <person name="Guy L."/>
            <person name="Ettema T.J."/>
        </authorList>
    </citation>
    <scope>NUCLEOTIDE SEQUENCE</scope>
</reference>
<dbReference type="InterPro" id="IPR013320">
    <property type="entry name" value="ConA-like_dom_sf"/>
</dbReference>
<proteinExistence type="predicted"/>
<sequence>PAGWIVDDAAGTINVISDLDGHNKVVEMNDISAGGLVSMYNLFSTKTSGTAEFWIRSNDVSEPSYLSFRSGASYITTYLVLSSEKFRYYTGVWNDIADASDNTWYHIRVDFECDTGGYQGLSADTFYIYIDGVRYGPYPFYDNVDNVDRLVYNTGTSPANYIFYIDAIGYSWDIPQYQIGDNLNWRNIRYLTAQATRTFSGNQVLKVEKIPEGIYEVTHLYVDSNADQTFATTLNPNDFFYYYSIKSDGNRTLFIQYNEDFVEQGVYDVKVEYLYSTTPLYNNYTFFLDLDVSTLVSDIYNVQVTLYDIHNNPITKIYNNVNIDYRGPTINPLFTNGIFLNNTAGNISFDISDPNGVDLVNLYYSQNLSPQSFNFNMGEYRYGNYTGTQSFDDISIYKGINSFAGQTIEGGLYYGTYDFRNTPLGQAPADWSGSSASLPVEYSKDGHKYVIHKTDTDLGFSHYFSSSDLPSGTIEFYWYSENTVAAPDHRLTIRKMNTGTMGSFRVDGGDLIWNSAGHSSVTLFRFC</sequence>
<feature type="non-terminal residue" evidence="1">
    <location>
        <position position="1"/>
    </location>
</feature>
<organism evidence="1">
    <name type="scientific">marine sediment metagenome</name>
    <dbReference type="NCBI Taxonomy" id="412755"/>
    <lineage>
        <taxon>unclassified sequences</taxon>
        <taxon>metagenomes</taxon>
        <taxon>ecological metagenomes</taxon>
    </lineage>
</organism>
<accession>A0A0F9CTV8</accession>
<protein>
    <submittedName>
        <fullName evidence="1">Uncharacterized protein</fullName>
    </submittedName>
</protein>
<dbReference type="SUPFAM" id="SSF49899">
    <property type="entry name" value="Concanavalin A-like lectins/glucanases"/>
    <property type="match status" value="1"/>
</dbReference>
<name>A0A0F9CTV8_9ZZZZ</name>